<dbReference type="EMBL" id="FJ937737">
    <property type="protein sequence ID" value="ACR15044.1"/>
    <property type="molecule type" value="Genomic_DNA"/>
</dbReference>
<dbReference type="Proteomes" id="UP000001481">
    <property type="component" value="Segment"/>
</dbReference>
<protein>
    <submittedName>
        <fullName evidence="1">Virion-associated phage protein</fullName>
    </submittedName>
</protein>
<dbReference type="OrthoDB" id="18829at10239"/>
<sequence>MSLLQSLWATGQRNTPNGDCAGDEVSQVFEFTMPATAPAAGDIIELAVLPATHTLTDAILVSDALDTLAVDVGIMSGEVGDKDAARTCGKEVFAAQAVDGTVVRTTLVSAFTIPPTDNHRSIGAKVTTAPGASVAGKKLRLLLKYVPA</sequence>
<evidence type="ECO:0000313" key="2">
    <source>
        <dbReference type="Proteomes" id="UP000001481"/>
    </source>
</evidence>
<name>C5IHP3_9CAUD</name>
<dbReference type="GeneID" id="7943935"/>
<reference evidence="1 2" key="1">
    <citation type="journal article" date="2011" name="J. Bacteriol.">
        <title>Genomes and Characterization of Phages Bcep22 and BcepIL02, Founders of a Novel Phage Type in Burkholderia cenocepacia.</title>
        <authorList>
            <person name="Gill J.J."/>
            <person name="Summer E.J."/>
            <person name="Russell W.K."/>
            <person name="Cologna S.M."/>
            <person name="Carlile T.M."/>
            <person name="Fuller A.C."/>
            <person name="Kitsopoulos K."/>
            <person name="Mebane L.M."/>
            <person name="Parkinson B.N."/>
            <person name="Sullivan D."/>
            <person name="Carmody L.A."/>
            <person name="Gonzalez C.F."/>
            <person name="Lipuma J.J."/>
            <person name="Young R."/>
        </authorList>
    </citation>
    <scope>NUCLEOTIDE SEQUENCE [LARGE SCALE GENOMIC DNA]</scope>
</reference>
<keyword evidence="2" id="KW-1185">Reference proteome</keyword>
<dbReference type="KEGG" id="vg:7943935"/>
<organism evidence="1 2">
    <name type="scientific">Burkholderia phage BcepIL02</name>
    <dbReference type="NCBI Taxonomy" id="2886898"/>
    <lineage>
        <taxon>Viruses</taxon>
        <taxon>Duplodnaviria</taxon>
        <taxon>Heunggongvirae</taxon>
        <taxon>Uroviricota</taxon>
        <taxon>Caudoviricetes</taxon>
        <taxon>Lessievirus</taxon>
        <taxon>Lessievirus bcepil02</taxon>
    </lineage>
</organism>
<evidence type="ECO:0000313" key="1">
    <source>
        <dbReference type="EMBL" id="ACR15044.1"/>
    </source>
</evidence>
<proteinExistence type="predicted"/>
<dbReference type="RefSeq" id="YP_002922723.1">
    <property type="nucleotide sequence ID" value="NC_012743.2"/>
</dbReference>
<accession>C5IHP3</accession>
<gene>
    <name evidence="1" type="ORF">BcepIL02_gp51</name>
</gene>